<keyword evidence="2" id="KW-0472">Membrane</keyword>
<dbReference type="NCBIfam" id="NF033493">
    <property type="entry name" value="MetS_like_NSS"/>
    <property type="match status" value="1"/>
</dbReference>
<protein>
    <submittedName>
        <fullName evidence="3">Methionine/alanine import family NSS transporter small subunit</fullName>
    </submittedName>
</protein>
<accession>A0A7J5B4F1</accession>
<organism evidence="3 4">
    <name type="scientific">Pseudoclavibacter terrae</name>
    <dbReference type="NCBI Taxonomy" id="1530195"/>
    <lineage>
        <taxon>Bacteria</taxon>
        <taxon>Bacillati</taxon>
        <taxon>Actinomycetota</taxon>
        <taxon>Actinomycetes</taxon>
        <taxon>Micrococcales</taxon>
        <taxon>Microbacteriaceae</taxon>
        <taxon>Pseudoclavibacter</taxon>
    </lineage>
</organism>
<evidence type="ECO:0000256" key="1">
    <source>
        <dbReference type="SAM" id="MobiDB-lite"/>
    </source>
</evidence>
<evidence type="ECO:0000256" key="2">
    <source>
        <dbReference type="SAM" id="Phobius"/>
    </source>
</evidence>
<reference evidence="3 4" key="1">
    <citation type="submission" date="2019-09" db="EMBL/GenBank/DDBJ databases">
        <title>Phylogeny of genus Pseudoclavibacter and closely related genus.</title>
        <authorList>
            <person name="Li Y."/>
        </authorList>
    </citation>
    <scope>NUCLEOTIDE SEQUENCE [LARGE SCALE GENOMIC DNA]</scope>
    <source>
        <strain evidence="3 4">THG-MD12</strain>
    </source>
</reference>
<feature type="transmembrane region" description="Helical" evidence="2">
    <location>
        <begin position="6"/>
        <end position="27"/>
    </location>
</feature>
<comment type="caution">
    <text evidence="3">The sequence shown here is derived from an EMBL/GenBank/DDBJ whole genome shotgun (WGS) entry which is preliminary data.</text>
</comment>
<keyword evidence="4" id="KW-1185">Reference proteome</keyword>
<dbReference type="Pfam" id="PF16951">
    <property type="entry name" value="MaAIMP_sms"/>
    <property type="match status" value="1"/>
</dbReference>
<gene>
    <name evidence="3" type="ORF">F8O03_01005</name>
</gene>
<dbReference type="Proteomes" id="UP000490386">
    <property type="component" value="Unassembled WGS sequence"/>
</dbReference>
<dbReference type="RefSeq" id="WP_104251566.1">
    <property type="nucleotide sequence ID" value="NZ_CANKVH010000004.1"/>
</dbReference>
<proteinExistence type="predicted"/>
<dbReference type="AlphaFoldDB" id="A0A7J5B4F1"/>
<keyword evidence="2" id="KW-1133">Transmembrane helix</keyword>
<feature type="region of interest" description="Disordered" evidence="1">
    <location>
        <begin position="33"/>
        <end position="55"/>
    </location>
</feature>
<name>A0A7J5B4F1_9MICO</name>
<evidence type="ECO:0000313" key="3">
    <source>
        <dbReference type="EMBL" id="KAB1638967.1"/>
    </source>
</evidence>
<dbReference type="EMBL" id="WBJX01000001">
    <property type="protein sequence ID" value="KAB1638967.1"/>
    <property type="molecule type" value="Genomic_DNA"/>
</dbReference>
<keyword evidence="2" id="KW-0812">Transmembrane</keyword>
<dbReference type="InterPro" id="IPR031596">
    <property type="entry name" value="MaAIMP_sms"/>
</dbReference>
<dbReference type="OrthoDB" id="6712920at2"/>
<evidence type="ECO:0000313" key="4">
    <source>
        <dbReference type="Proteomes" id="UP000490386"/>
    </source>
</evidence>
<sequence>MTPEAITMLIVAIGIVWGGCAASVIALRRHPERADYPAGGHDDGRAEHAPVTHDT</sequence>